<gene>
    <name evidence="1" type="ORF">CDAR_89851</name>
</gene>
<dbReference type="Proteomes" id="UP001054837">
    <property type="component" value="Unassembled WGS sequence"/>
</dbReference>
<organism evidence="1 2">
    <name type="scientific">Caerostris darwini</name>
    <dbReference type="NCBI Taxonomy" id="1538125"/>
    <lineage>
        <taxon>Eukaryota</taxon>
        <taxon>Metazoa</taxon>
        <taxon>Ecdysozoa</taxon>
        <taxon>Arthropoda</taxon>
        <taxon>Chelicerata</taxon>
        <taxon>Arachnida</taxon>
        <taxon>Araneae</taxon>
        <taxon>Araneomorphae</taxon>
        <taxon>Entelegynae</taxon>
        <taxon>Araneoidea</taxon>
        <taxon>Araneidae</taxon>
        <taxon>Caerostris</taxon>
    </lineage>
</organism>
<protein>
    <submittedName>
        <fullName evidence="1">Uncharacterized protein</fullName>
    </submittedName>
</protein>
<keyword evidence="2" id="KW-1185">Reference proteome</keyword>
<evidence type="ECO:0000313" key="1">
    <source>
        <dbReference type="EMBL" id="GIY55749.1"/>
    </source>
</evidence>
<dbReference type="AlphaFoldDB" id="A0AAV4UD70"/>
<accession>A0AAV4UD70</accession>
<sequence>MKSGPVNTVEDIRGYRTFIIGRRHWDGKKNGYGQPFRRVPLHFFIRKSLQAFIFWKVKSCRCFCHESAPDNKIKSRLIEPCKHSEQKENGGRQPQNEISRDRRTFLISCFAEQPLVFAAQNGIQVCSCALLSVPFNSPRFVGSEFRTEIRRYL</sequence>
<dbReference type="EMBL" id="BPLQ01011115">
    <property type="protein sequence ID" value="GIY55749.1"/>
    <property type="molecule type" value="Genomic_DNA"/>
</dbReference>
<proteinExistence type="predicted"/>
<evidence type="ECO:0000313" key="2">
    <source>
        <dbReference type="Proteomes" id="UP001054837"/>
    </source>
</evidence>
<reference evidence="1 2" key="1">
    <citation type="submission" date="2021-06" db="EMBL/GenBank/DDBJ databases">
        <title>Caerostris darwini draft genome.</title>
        <authorList>
            <person name="Kono N."/>
            <person name="Arakawa K."/>
        </authorList>
    </citation>
    <scope>NUCLEOTIDE SEQUENCE [LARGE SCALE GENOMIC DNA]</scope>
</reference>
<name>A0AAV4UD70_9ARAC</name>
<comment type="caution">
    <text evidence="1">The sequence shown here is derived from an EMBL/GenBank/DDBJ whole genome shotgun (WGS) entry which is preliminary data.</text>
</comment>